<feature type="domain" description="CheW-like" evidence="4">
    <location>
        <begin position="3"/>
        <end position="147"/>
    </location>
</feature>
<keyword evidence="6" id="KW-1185">Reference proteome</keyword>
<comment type="subcellular location">
    <subcellularLocation>
        <location evidence="1">Cytoplasm</location>
    </subcellularLocation>
</comment>
<dbReference type="PANTHER" id="PTHR22617:SF45">
    <property type="entry name" value="CHEMOTAXIS PROTEIN CHEW"/>
    <property type="match status" value="1"/>
</dbReference>
<dbReference type="SUPFAM" id="SSF50341">
    <property type="entry name" value="CheW-like"/>
    <property type="match status" value="1"/>
</dbReference>
<dbReference type="InterPro" id="IPR036061">
    <property type="entry name" value="CheW-like_dom_sf"/>
</dbReference>
<dbReference type="PANTHER" id="PTHR22617">
    <property type="entry name" value="CHEMOTAXIS SENSOR HISTIDINE KINASE-RELATED"/>
    <property type="match status" value="1"/>
</dbReference>
<comment type="caution">
    <text evidence="5">The sequence shown here is derived from an EMBL/GenBank/DDBJ whole genome shotgun (WGS) entry which is preliminary data.</text>
</comment>
<dbReference type="Gene3D" id="2.40.50.180">
    <property type="entry name" value="CheA-289, Domain 4"/>
    <property type="match status" value="1"/>
</dbReference>
<organism evidence="5 6">
    <name type="scientific">Piscirickettsia litoralis</name>
    <dbReference type="NCBI Taxonomy" id="1891921"/>
    <lineage>
        <taxon>Bacteria</taxon>
        <taxon>Pseudomonadati</taxon>
        <taxon>Pseudomonadota</taxon>
        <taxon>Gammaproteobacteria</taxon>
        <taxon>Thiotrichales</taxon>
        <taxon>Piscirickettsiaceae</taxon>
        <taxon>Piscirickettsia</taxon>
    </lineage>
</organism>
<dbReference type="EMBL" id="MDTU01000001">
    <property type="protein sequence ID" value="ODN43991.1"/>
    <property type="molecule type" value="Genomic_DNA"/>
</dbReference>
<dbReference type="PROSITE" id="PS50851">
    <property type="entry name" value="CHEW"/>
    <property type="match status" value="1"/>
</dbReference>
<dbReference type="SMART" id="SM00260">
    <property type="entry name" value="CheW"/>
    <property type="match status" value="1"/>
</dbReference>
<sequence length="148" mass="16509">MAKEQYLTFLIADKEYGVNILNVQEIRCWGAVTPLPGSSDDLKGVMNLRGAIIPIVDLRYKMTSSEINYNVRTIVIVLHMKCEGKDRLIGAVVDAVSDVCDVGEENLREAPEVTDKIGVEYIDRLAQLGERMVILLDTDKISIDIPDE</sequence>
<protein>
    <recommendedName>
        <fullName evidence="2">Chemotaxis protein CheW</fullName>
    </recommendedName>
</protein>
<evidence type="ECO:0000313" key="5">
    <source>
        <dbReference type="EMBL" id="ODN43991.1"/>
    </source>
</evidence>
<proteinExistence type="predicted"/>
<dbReference type="Gene3D" id="2.30.30.40">
    <property type="entry name" value="SH3 Domains"/>
    <property type="match status" value="1"/>
</dbReference>
<evidence type="ECO:0000256" key="2">
    <source>
        <dbReference type="ARBA" id="ARBA00021483"/>
    </source>
</evidence>
<evidence type="ECO:0000313" key="6">
    <source>
        <dbReference type="Proteomes" id="UP000094329"/>
    </source>
</evidence>
<keyword evidence="3" id="KW-0963">Cytoplasm</keyword>
<accession>A0ABX3A551</accession>
<evidence type="ECO:0000256" key="1">
    <source>
        <dbReference type="ARBA" id="ARBA00004496"/>
    </source>
</evidence>
<dbReference type="InterPro" id="IPR039315">
    <property type="entry name" value="CheW"/>
</dbReference>
<dbReference type="Proteomes" id="UP000094329">
    <property type="component" value="Unassembled WGS sequence"/>
</dbReference>
<evidence type="ECO:0000259" key="4">
    <source>
        <dbReference type="PROSITE" id="PS50851"/>
    </source>
</evidence>
<dbReference type="Pfam" id="PF01584">
    <property type="entry name" value="CheW"/>
    <property type="match status" value="1"/>
</dbReference>
<dbReference type="InterPro" id="IPR002545">
    <property type="entry name" value="CheW-lke_dom"/>
</dbReference>
<reference evidence="5 6" key="1">
    <citation type="submission" date="2016-08" db="EMBL/GenBank/DDBJ databases">
        <title>Draft genome sequence of Candidatus Piscirickettsia litoralis, from seawater.</title>
        <authorList>
            <person name="Wan X."/>
            <person name="Lee A.J."/>
            <person name="Hou S."/>
            <person name="Donachie S.P."/>
        </authorList>
    </citation>
    <scope>NUCLEOTIDE SEQUENCE [LARGE SCALE GENOMIC DNA]</scope>
    <source>
        <strain evidence="5 6">Y2</strain>
    </source>
</reference>
<name>A0ABX3A551_9GAMM</name>
<gene>
    <name evidence="5" type="ORF">BGC07_03130</name>
</gene>
<evidence type="ECO:0000256" key="3">
    <source>
        <dbReference type="ARBA" id="ARBA00022490"/>
    </source>
</evidence>